<reference evidence="9 10" key="1">
    <citation type="submission" date="2019-02" db="EMBL/GenBank/DDBJ databases">
        <title>Deep-cultivation of Planctomycetes and their phenomic and genomic characterization uncovers novel biology.</title>
        <authorList>
            <person name="Wiegand S."/>
            <person name="Jogler M."/>
            <person name="Boedeker C."/>
            <person name="Pinto D."/>
            <person name="Vollmers J."/>
            <person name="Rivas-Marin E."/>
            <person name="Kohn T."/>
            <person name="Peeters S.H."/>
            <person name="Heuer A."/>
            <person name="Rast P."/>
            <person name="Oberbeckmann S."/>
            <person name="Bunk B."/>
            <person name="Jeske O."/>
            <person name="Meyerdierks A."/>
            <person name="Storesund J.E."/>
            <person name="Kallscheuer N."/>
            <person name="Luecker S."/>
            <person name="Lage O.M."/>
            <person name="Pohl T."/>
            <person name="Merkel B.J."/>
            <person name="Hornburger P."/>
            <person name="Mueller R.-W."/>
            <person name="Bruemmer F."/>
            <person name="Labrenz M."/>
            <person name="Spormann A.M."/>
            <person name="Op den Camp H."/>
            <person name="Overmann J."/>
            <person name="Amann R."/>
            <person name="Jetten M.S.M."/>
            <person name="Mascher T."/>
            <person name="Medema M.H."/>
            <person name="Devos D.P."/>
            <person name="Kaster A.-K."/>
            <person name="Ovreas L."/>
            <person name="Rohde M."/>
            <person name="Galperin M.Y."/>
            <person name="Jogler C."/>
        </authorList>
    </citation>
    <scope>NUCLEOTIDE SEQUENCE [LARGE SCALE GENOMIC DNA]</scope>
    <source>
        <strain evidence="9 10">SV_7m_r</strain>
    </source>
</reference>
<keyword evidence="2" id="KW-1003">Cell membrane</keyword>
<feature type="domain" description="POTRA" evidence="8">
    <location>
        <begin position="239"/>
        <end position="325"/>
    </location>
</feature>
<evidence type="ECO:0000256" key="5">
    <source>
        <dbReference type="ARBA" id="ARBA00022989"/>
    </source>
</evidence>
<keyword evidence="6" id="KW-0472">Membrane</keyword>
<dbReference type="InterPro" id="IPR010827">
    <property type="entry name" value="BamA/TamA_POTRA"/>
</dbReference>
<dbReference type="GO" id="GO:0019867">
    <property type="term" value="C:outer membrane"/>
    <property type="evidence" value="ECO:0007669"/>
    <property type="project" value="InterPro"/>
</dbReference>
<evidence type="ECO:0000256" key="3">
    <source>
        <dbReference type="ARBA" id="ARBA00022618"/>
    </source>
</evidence>
<keyword evidence="5" id="KW-1133">Transmembrane helix</keyword>
<dbReference type="AlphaFoldDB" id="A0A517SRT0"/>
<keyword evidence="4" id="KW-0812">Transmembrane</keyword>
<evidence type="ECO:0000259" key="8">
    <source>
        <dbReference type="PROSITE" id="PS51779"/>
    </source>
</evidence>
<evidence type="ECO:0000256" key="6">
    <source>
        <dbReference type="ARBA" id="ARBA00023136"/>
    </source>
</evidence>
<accession>A0A517SRT0</accession>
<keyword evidence="3" id="KW-0132">Cell division</keyword>
<keyword evidence="7" id="KW-0131">Cell cycle</keyword>
<sequence>MNPSLISLFAQNTTGAQFRALSRSLFLGIVVLVLATLNSPAGNHSANAQMGGMNQNAGAPQGPAERAKFSDYIHNDGGLPIVREQGDTVVLDVRVIGNRTVSTNKVLQSLQTRKGRFYSRDDLLSDIHRLNRMKAFDQVTFDTQETERGIVVTFKVHERKLISKIVFHGNQRLNDKEIAGRTGLAEGDPISEYTTESARRRLLDFYREKGFAQVSIVSFVGWEGDPGIVMFRINEGPLVRISKVEFIGNTILSNARLGKLIKSSGPIAGAINAMNVADRNKIAGDVQILESTYHNLGYLTAVAGYRSKYSDDGSRMEIVFVINEGPRFKINSIQIIGNRYITEDSIRSRLTLVPGDMYNGSVLHVDTQEIIYGYGELGFMYADIQPKTVMLDDQNAVDLIYQIEEGDQWKIGQIHVNIDGEVDAIKETVVLNMMDMYEGELLDRRKLRNARTNFGRSPLFESNPQIAEPPDIVVTPREERF</sequence>
<evidence type="ECO:0000256" key="2">
    <source>
        <dbReference type="ARBA" id="ARBA00022475"/>
    </source>
</evidence>
<dbReference type="PANTHER" id="PTHR37820:SF1">
    <property type="entry name" value="CELL DIVISION PROTEIN FTSQ"/>
    <property type="match status" value="1"/>
</dbReference>
<dbReference type="Gene3D" id="3.10.20.310">
    <property type="entry name" value="membrane protein fhac"/>
    <property type="match status" value="5"/>
</dbReference>
<evidence type="ECO:0000313" key="9">
    <source>
        <dbReference type="EMBL" id="QDT58830.1"/>
    </source>
</evidence>
<dbReference type="PANTHER" id="PTHR37820">
    <property type="entry name" value="CELL DIVISION PROTEIN DIVIB"/>
    <property type="match status" value="1"/>
</dbReference>
<evidence type="ECO:0000256" key="7">
    <source>
        <dbReference type="ARBA" id="ARBA00023306"/>
    </source>
</evidence>
<dbReference type="Pfam" id="PF07244">
    <property type="entry name" value="POTRA"/>
    <property type="match status" value="4"/>
</dbReference>
<evidence type="ECO:0000256" key="4">
    <source>
        <dbReference type="ARBA" id="ARBA00022692"/>
    </source>
</evidence>
<protein>
    <submittedName>
        <fullName evidence="9">Outer membrane protein assembly factor BamA</fullName>
    </submittedName>
</protein>
<evidence type="ECO:0000313" key="10">
    <source>
        <dbReference type="Proteomes" id="UP000315003"/>
    </source>
</evidence>
<dbReference type="Proteomes" id="UP000315003">
    <property type="component" value="Chromosome"/>
</dbReference>
<comment type="subcellular location">
    <subcellularLocation>
        <location evidence="1">Membrane</location>
    </subcellularLocation>
</comment>
<dbReference type="InterPro" id="IPR050487">
    <property type="entry name" value="FtsQ_DivIB"/>
</dbReference>
<dbReference type="GO" id="GO:0051301">
    <property type="term" value="P:cell division"/>
    <property type="evidence" value="ECO:0007669"/>
    <property type="project" value="UniProtKB-KW"/>
</dbReference>
<feature type="domain" description="POTRA" evidence="8">
    <location>
        <begin position="328"/>
        <end position="406"/>
    </location>
</feature>
<organism evidence="9 10">
    <name type="scientific">Stieleria bergensis</name>
    <dbReference type="NCBI Taxonomy" id="2528025"/>
    <lineage>
        <taxon>Bacteria</taxon>
        <taxon>Pseudomonadati</taxon>
        <taxon>Planctomycetota</taxon>
        <taxon>Planctomycetia</taxon>
        <taxon>Pirellulales</taxon>
        <taxon>Pirellulaceae</taxon>
        <taxon>Stieleria</taxon>
    </lineage>
</organism>
<proteinExistence type="predicted"/>
<keyword evidence="10" id="KW-1185">Reference proteome</keyword>
<dbReference type="PROSITE" id="PS51779">
    <property type="entry name" value="POTRA"/>
    <property type="match status" value="3"/>
</dbReference>
<dbReference type="EMBL" id="CP036272">
    <property type="protein sequence ID" value="QDT58830.1"/>
    <property type="molecule type" value="Genomic_DNA"/>
</dbReference>
<gene>
    <name evidence="9" type="primary">bamA</name>
    <name evidence="9" type="ORF">SV7mr_13310</name>
</gene>
<dbReference type="InterPro" id="IPR034746">
    <property type="entry name" value="POTRA"/>
</dbReference>
<name>A0A517SRT0_9BACT</name>
<evidence type="ECO:0000256" key="1">
    <source>
        <dbReference type="ARBA" id="ARBA00004370"/>
    </source>
</evidence>
<dbReference type="GO" id="GO:0005886">
    <property type="term" value="C:plasma membrane"/>
    <property type="evidence" value="ECO:0007669"/>
    <property type="project" value="TreeGrafter"/>
</dbReference>
<feature type="domain" description="POTRA" evidence="8">
    <location>
        <begin position="88"/>
        <end position="159"/>
    </location>
</feature>